<dbReference type="EMBL" id="CP060007">
    <property type="protein sequence ID" value="QNA43946.1"/>
    <property type="molecule type" value="Genomic_DNA"/>
</dbReference>
<dbReference type="FunFam" id="3.40.1440.10:FF:000001">
    <property type="entry name" value="UvrABC system protein C"/>
    <property type="match status" value="1"/>
</dbReference>
<keyword evidence="2 7" id="KW-0227">DNA damage</keyword>
<dbReference type="InterPro" id="IPR050066">
    <property type="entry name" value="UvrABC_protein_C"/>
</dbReference>
<keyword evidence="5 7" id="KW-0234">DNA repair</keyword>
<feature type="domain" description="UvrC family homology region profile" evidence="11">
    <location>
        <begin position="262"/>
        <end position="480"/>
    </location>
</feature>
<dbReference type="PROSITE" id="PS50165">
    <property type="entry name" value="UVRC"/>
    <property type="match status" value="1"/>
</dbReference>
<evidence type="ECO:0000259" key="9">
    <source>
        <dbReference type="PROSITE" id="PS50151"/>
    </source>
</evidence>
<keyword evidence="3 7" id="KW-0228">DNA excision</keyword>
<comment type="subunit">
    <text evidence="7">Interacts with UvrB in an incision complex.</text>
</comment>
<dbReference type="Pfam" id="PF01541">
    <property type="entry name" value="GIY-YIG"/>
    <property type="match status" value="1"/>
</dbReference>
<dbReference type="InterPro" id="IPR001162">
    <property type="entry name" value="UvrC_RNase_H_dom"/>
</dbReference>
<accession>A0A7G5XEP3</accession>
<evidence type="ECO:0000259" key="10">
    <source>
        <dbReference type="PROSITE" id="PS50164"/>
    </source>
</evidence>
<dbReference type="Pfam" id="PF22920">
    <property type="entry name" value="UvrC_RNaseH"/>
    <property type="match status" value="1"/>
</dbReference>
<dbReference type="GO" id="GO:0005737">
    <property type="term" value="C:cytoplasm"/>
    <property type="evidence" value="ECO:0007669"/>
    <property type="project" value="UniProtKB-SubCell"/>
</dbReference>
<dbReference type="HAMAP" id="MF_00203">
    <property type="entry name" value="UvrC"/>
    <property type="match status" value="1"/>
</dbReference>
<evidence type="ECO:0000256" key="4">
    <source>
        <dbReference type="ARBA" id="ARBA00022881"/>
    </source>
</evidence>
<dbReference type="RefSeq" id="WP_182802208.1">
    <property type="nucleotide sequence ID" value="NZ_CP060007.1"/>
</dbReference>
<reference evidence="13" key="1">
    <citation type="submission" date="2020-08" db="EMBL/GenBank/DDBJ databases">
        <title>Lacibacter sp. S13-6-6 genome sequencing.</title>
        <authorList>
            <person name="Jin L."/>
        </authorList>
    </citation>
    <scope>NUCLEOTIDE SEQUENCE [LARGE SCALE GENOMIC DNA]</scope>
    <source>
        <strain evidence="13">S13-6-6</strain>
    </source>
</reference>
<name>A0A7G5XEP3_9BACT</name>
<evidence type="ECO:0000256" key="1">
    <source>
        <dbReference type="ARBA" id="ARBA00022490"/>
    </source>
</evidence>
<dbReference type="InterPro" id="IPR000305">
    <property type="entry name" value="GIY-YIG_endonuc"/>
</dbReference>
<evidence type="ECO:0000256" key="6">
    <source>
        <dbReference type="ARBA" id="ARBA00023236"/>
    </source>
</evidence>
<feature type="coiled-coil region" evidence="8">
    <location>
        <begin position="185"/>
        <end position="230"/>
    </location>
</feature>
<dbReference type="SUPFAM" id="SSF82771">
    <property type="entry name" value="GIY-YIG endonuclease"/>
    <property type="match status" value="1"/>
</dbReference>
<comment type="similarity">
    <text evidence="7">Belongs to the UvrC family.</text>
</comment>
<comment type="function">
    <text evidence="7">The UvrABC repair system catalyzes the recognition and processing of DNA lesions. UvrC both incises the 5' and 3' sides of the lesion. The N-terminal half is responsible for the 3' incision and the C-terminal half is responsible for the 5' incision.</text>
</comment>
<comment type="subcellular location">
    <subcellularLocation>
        <location evidence="7">Cytoplasm</location>
    </subcellularLocation>
</comment>
<gene>
    <name evidence="7" type="primary">uvrC</name>
    <name evidence="12" type="ORF">H4075_18000</name>
</gene>
<dbReference type="InterPro" id="IPR001943">
    <property type="entry name" value="UVR_dom"/>
</dbReference>
<dbReference type="InterPro" id="IPR036876">
    <property type="entry name" value="UVR_dom_sf"/>
</dbReference>
<protein>
    <recommendedName>
        <fullName evidence="7">UvrABC system protein C</fullName>
        <shortName evidence="7">Protein UvrC</shortName>
    </recommendedName>
    <alternativeName>
        <fullName evidence="7">Excinuclease ABC subunit C</fullName>
    </alternativeName>
</protein>
<dbReference type="GO" id="GO:0006289">
    <property type="term" value="P:nucleotide-excision repair"/>
    <property type="evidence" value="ECO:0007669"/>
    <property type="project" value="UniProtKB-UniRule"/>
</dbReference>
<dbReference type="SMART" id="SM00465">
    <property type="entry name" value="GIYc"/>
    <property type="match status" value="1"/>
</dbReference>
<dbReference type="InterPro" id="IPR004791">
    <property type="entry name" value="UvrC"/>
</dbReference>
<evidence type="ECO:0000313" key="13">
    <source>
        <dbReference type="Proteomes" id="UP000515344"/>
    </source>
</evidence>
<dbReference type="PANTHER" id="PTHR30562">
    <property type="entry name" value="UVRC/OXIDOREDUCTASE"/>
    <property type="match status" value="1"/>
</dbReference>
<sequence>MTEVELKKVLPGIPAQPGIYKYYDADKKLLYVGKAKHLRKRVSSYFTKTLQSYKTQELVRRINSIEFTVVNSEQDAFFLENSLIKQFQPVFNIDLKDDKSYPFIVIKNEAFPRVFLTRRKIIDGSTYLGPFTSVAKVRDLIDFIRQHIPIRNCKLNLSEANIRKGKFKVCLEYHLGNCKGPCEGLQSMEDYKEDLEQVKNILKGNLSPVIRHLKEEMKQFAADLNFEKAEINRKKIEHLENYRATSTVVNPKLGDADVISIVVQEEKAFLNYMMVQNGSIIQTENLQLESRLGENEKEILEFAVSYIRNKFESLSPELIVPVEIELLDEALKITVPKAGEKKKLLELSQKNAAIFFEEYKRKKALQLTDKRKENNLKVVEQLKDDLHLTQLPLHIECFDNSNFQGAYPVAAMVCFKNGEPSKQDYRKFNIKTVQGINDFASMKEVVMRRYKRLIEEDKPLPQLVIIDGGKGQLSSAMESIKELKLEHKVTVVGLAKNVEEIFFPGDKESLKLGYSSESLRLIRTIRDEVHRFGITFHRAQRSKGAFKTQMDDIKGIGEATIETLMKEFKSVNNIRKASLKDIAAIVGESKAVLVQQALKQEEKD</sequence>
<dbReference type="CDD" id="cd10434">
    <property type="entry name" value="GIY-YIG_UvrC_Cho"/>
    <property type="match status" value="1"/>
</dbReference>
<dbReference type="InterPro" id="IPR035901">
    <property type="entry name" value="GIY-YIG_endonuc_sf"/>
</dbReference>
<dbReference type="PROSITE" id="PS50164">
    <property type="entry name" value="GIY_YIG"/>
    <property type="match status" value="1"/>
</dbReference>
<keyword evidence="1 7" id="KW-0963">Cytoplasm</keyword>
<dbReference type="Gene3D" id="3.30.420.340">
    <property type="entry name" value="UvrC, RNAse H endonuclease domain"/>
    <property type="match status" value="1"/>
</dbReference>
<evidence type="ECO:0000256" key="3">
    <source>
        <dbReference type="ARBA" id="ARBA00022769"/>
    </source>
</evidence>
<proteinExistence type="inferred from homology"/>
<feature type="domain" description="GIY-YIG" evidence="10">
    <location>
        <begin position="15"/>
        <end position="93"/>
    </location>
</feature>
<evidence type="ECO:0000256" key="7">
    <source>
        <dbReference type="HAMAP-Rule" id="MF_00203"/>
    </source>
</evidence>
<dbReference type="Gene3D" id="3.40.1440.10">
    <property type="entry name" value="GIY-YIG endonuclease"/>
    <property type="match status" value="1"/>
</dbReference>
<dbReference type="Proteomes" id="UP000515344">
    <property type="component" value="Chromosome"/>
</dbReference>
<dbReference type="KEGG" id="lacs:H4075_18000"/>
<dbReference type="AlphaFoldDB" id="A0A7G5XEP3"/>
<dbReference type="InterPro" id="IPR038476">
    <property type="entry name" value="UvrC_RNase_H_dom_sf"/>
</dbReference>
<dbReference type="GO" id="GO:0009381">
    <property type="term" value="F:excinuclease ABC activity"/>
    <property type="evidence" value="ECO:0007669"/>
    <property type="project" value="UniProtKB-UniRule"/>
</dbReference>
<dbReference type="GO" id="GO:0009380">
    <property type="term" value="C:excinuclease repair complex"/>
    <property type="evidence" value="ECO:0007669"/>
    <property type="project" value="InterPro"/>
</dbReference>
<keyword evidence="8" id="KW-0175">Coiled coil</keyword>
<evidence type="ECO:0000259" key="11">
    <source>
        <dbReference type="PROSITE" id="PS50165"/>
    </source>
</evidence>
<organism evidence="12 13">
    <name type="scientific">Lacibacter sediminis</name>
    <dbReference type="NCBI Taxonomy" id="2760713"/>
    <lineage>
        <taxon>Bacteria</taxon>
        <taxon>Pseudomonadati</taxon>
        <taxon>Bacteroidota</taxon>
        <taxon>Chitinophagia</taxon>
        <taxon>Chitinophagales</taxon>
        <taxon>Chitinophagaceae</taxon>
        <taxon>Lacibacter</taxon>
    </lineage>
</organism>
<dbReference type="SUPFAM" id="SSF47781">
    <property type="entry name" value="RuvA domain 2-like"/>
    <property type="match status" value="1"/>
</dbReference>
<dbReference type="Pfam" id="PF08459">
    <property type="entry name" value="UvrC_RNaseH_dom"/>
    <property type="match status" value="1"/>
</dbReference>
<keyword evidence="13" id="KW-1185">Reference proteome</keyword>
<evidence type="ECO:0000256" key="8">
    <source>
        <dbReference type="SAM" id="Coils"/>
    </source>
</evidence>
<dbReference type="GO" id="GO:0003677">
    <property type="term" value="F:DNA binding"/>
    <property type="evidence" value="ECO:0007669"/>
    <property type="project" value="UniProtKB-UniRule"/>
</dbReference>
<evidence type="ECO:0000256" key="5">
    <source>
        <dbReference type="ARBA" id="ARBA00023204"/>
    </source>
</evidence>
<dbReference type="SUPFAM" id="SSF46600">
    <property type="entry name" value="C-terminal UvrC-binding domain of UvrB"/>
    <property type="match status" value="1"/>
</dbReference>
<keyword evidence="4 7" id="KW-0267">Excision nuclease</keyword>
<dbReference type="NCBIfam" id="TIGR00194">
    <property type="entry name" value="uvrC"/>
    <property type="match status" value="1"/>
</dbReference>
<dbReference type="InterPro" id="IPR047296">
    <property type="entry name" value="GIY-YIG_UvrC_Cho"/>
</dbReference>
<feature type="domain" description="UVR" evidence="9">
    <location>
        <begin position="207"/>
        <end position="242"/>
    </location>
</feature>
<dbReference type="Pfam" id="PF02151">
    <property type="entry name" value="UVR"/>
    <property type="match status" value="1"/>
</dbReference>
<dbReference type="InterPro" id="IPR010994">
    <property type="entry name" value="RuvA_2-like"/>
</dbReference>
<keyword evidence="6 7" id="KW-0742">SOS response</keyword>
<dbReference type="PROSITE" id="PS50151">
    <property type="entry name" value="UVR"/>
    <property type="match status" value="1"/>
</dbReference>
<dbReference type="GO" id="GO:0009432">
    <property type="term" value="P:SOS response"/>
    <property type="evidence" value="ECO:0007669"/>
    <property type="project" value="UniProtKB-UniRule"/>
</dbReference>
<evidence type="ECO:0000313" key="12">
    <source>
        <dbReference type="EMBL" id="QNA43946.1"/>
    </source>
</evidence>
<evidence type="ECO:0000256" key="2">
    <source>
        <dbReference type="ARBA" id="ARBA00022763"/>
    </source>
</evidence>
<dbReference type="Gene3D" id="1.10.150.20">
    <property type="entry name" value="5' to 3' exonuclease, C-terminal subdomain"/>
    <property type="match status" value="1"/>
</dbReference>
<dbReference type="Gene3D" id="4.10.860.10">
    <property type="entry name" value="UVR domain"/>
    <property type="match status" value="1"/>
</dbReference>
<dbReference type="PANTHER" id="PTHR30562:SF1">
    <property type="entry name" value="UVRABC SYSTEM PROTEIN C"/>
    <property type="match status" value="1"/>
</dbReference>